<evidence type="ECO:0000256" key="1">
    <source>
        <dbReference type="ARBA" id="ARBA00022438"/>
    </source>
</evidence>
<feature type="binding site" evidence="5">
    <location>
        <position position="274"/>
    </location>
    <ligand>
        <name>a divalent metal cation</name>
        <dbReference type="ChEBI" id="CHEBI:60240"/>
        <label>1</label>
    </ligand>
</feature>
<dbReference type="GO" id="GO:0004239">
    <property type="term" value="F:initiator methionyl aminopeptidase activity"/>
    <property type="evidence" value="ECO:0007669"/>
    <property type="project" value="UniProtKB-UniRule"/>
</dbReference>
<name>A0A183SP10_SCHSO</name>
<feature type="binding site" evidence="5">
    <location>
        <position position="191"/>
    </location>
    <ligand>
        <name>a divalent metal cation</name>
        <dbReference type="ChEBI" id="CHEBI:60240"/>
        <label>2</label>
        <note>catalytic</note>
    </ligand>
</feature>
<comment type="similarity">
    <text evidence="5">Belongs to the peptidase M24A family. Methionine aminopeptidase type 1 subfamily.</text>
</comment>
<feature type="binding site" evidence="5">
    <location>
        <position position="73"/>
    </location>
    <ligand>
        <name>substrate</name>
    </ligand>
</feature>
<keyword evidence="1 5" id="KW-0031">Aminopeptidase</keyword>
<feature type="binding site" evidence="5">
    <location>
        <position position="243"/>
    </location>
    <ligand>
        <name>a divalent metal cation</name>
        <dbReference type="ChEBI" id="CHEBI:60240"/>
        <label>2</label>
        <note>catalytic</note>
    </ligand>
</feature>
<dbReference type="PRINTS" id="PR00599">
    <property type="entry name" value="MAPEPTIDASE"/>
</dbReference>
<comment type="cofactor">
    <cofactor evidence="5">
        <name>Co(2+)</name>
        <dbReference type="ChEBI" id="CHEBI:48828"/>
    </cofactor>
    <cofactor evidence="5">
        <name>Zn(2+)</name>
        <dbReference type="ChEBI" id="CHEBI:29105"/>
    </cofactor>
    <cofactor evidence="5">
        <name>Mn(2+)</name>
        <dbReference type="ChEBI" id="CHEBI:29035"/>
    </cofactor>
    <cofactor evidence="5">
        <name>Fe(2+)</name>
        <dbReference type="ChEBI" id="CHEBI:29033"/>
    </cofactor>
    <text evidence="5">Binds 2 divalent metal cations per subunit. Has a high-affinity and a low affinity metal-binding site. The true nature of the physiological cofactor is under debate. The enzyme is active with cobalt, zinc, manganese or divalent iron ions. Most likely, methionine aminopeptidases function as mononuclear Fe(2+)-metalloproteases under physiological conditions, and the catalytically relevant metal-binding site has been assigned to the histidine-containing high-affinity site.</text>
</comment>
<reference evidence="7" key="1">
    <citation type="submission" date="2016-06" db="UniProtKB">
        <authorList>
            <consortium name="WormBaseParasite"/>
        </authorList>
    </citation>
    <scope>IDENTIFICATION</scope>
</reference>
<accession>A0A183SP10</accession>
<feature type="binding site" evidence="5">
    <location>
        <position position="274"/>
    </location>
    <ligand>
        <name>a divalent metal cation</name>
        <dbReference type="ChEBI" id="CHEBI:60240"/>
        <label>2</label>
        <note>catalytic</note>
    </ligand>
</feature>
<dbReference type="InterPro" id="IPR002467">
    <property type="entry name" value="Pept_M24A_MAP1"/>
</dbReference>
<comment type="catalytic activity">
    <reaction evidence="5">
        <text>Release of N-terminal amino acids, preferentially methionine, from peptides and arylamides.</text>
        <dbReference type="EC" id="3.4.11.18"/>
    </reaction>
</comment>
<feature type="binding site" evidence="5">
    <location>
        <position position="90"/>
    </location>
    <ligand>
        <name>a divalent metal cation</name>
        <dbReference type="ChEBI" id="CHEBI:60240"/>
        <label>1</label>
    </ligand>
</feature>
<dbReference type="PANTHER" id="PTHR43330">
    <property type="entry name" value="METHIONINE AMINOPEPTIDASE"/>
    <property type="match status" value="1"/>
</dbReference>
<feature type="binding site" evidence="5">
    <location>
        <position position="198"/>
    </location>
    <ligand>
        <name>substrate</name>
    </ligand>
</feature>
<feature type="binding site" evidence="5">
    <location>
        <position position="101"/>
    </location>
    <ligand>
        <name>a divalent metal cation</name>
        <dbReference type="ChEBI" id="CHEBI:60240"/>
        <label>2</label>
        <note>catalytic</note>
    </ligand>
</feature>
<proteinExistence type="inferred from homology"/>
<dbReference type="GO" id="GO:0046872">
    <property type="term" value="F:metal ion binding"/>
    <property type="evidence" value="ECO:0007669"/>
    <property type="project" value="UniProtKB-UniRule"/>
</dbReference>
<dbReference type="HAMAP" id="MF_01974">
    <property type="entry name" value="MetAP_1"/>
    <property type="match status" value="1"/>
</dbReference>
<dbReference type="AlphaFoldDB" id="A0A183SP10"/>
<sequence length="357" mass="39367">LSEEEMEGMRVTGRLAREVLDTAIDAVAVGVTTDEIDRIVHEACIERECYPSPLNYFKFPKSCCTSINEVICHGIPDSRPLANGDILNIDITTYFGGFHGDVNETVFVGEPDDKAIRLVRNTYRCLAKSMDAVMAILSSGDYLYASQCSSIITISFRPLVAVGVKYRDMGDVISHQANSGGFSVVRTYCGHGVHRLFHCPPNIPHYTGDLPLPHYSGSYPSSCLWSSNKAVGVMKVGHCFTIEPMINEGTWRDELWPDKWTAVTIDGQRSAQFEHTMIIVGATANTPAMAEGGPPLDVVTARRISGEDKMANVKLPPADALHFQRYGRPHFVDQLHALKKDVFALLSAEETIHPKKP</sequence>
<keyword evidence="4 5" id="KW-0378">Hydrolase</keyword>
<dbReference type="GO" id="GO:0005829">
    <property type="term" value="C:cytosol"/>
    <property type="evidence" value="ECO:0007669"/>
    <property type="project" value="TreeGrafter"/>
</dbReference>
<dbReference type="Gene3D" id="3.90.230.10">
    <property type="entry name" value="Creatinase/methionine aminopeptidase superfamily"/>
    <property type="match status" value="1"/>
</dbReference>
<protein>
    <submittedName>
        <fullName evidence="7">Peptidase_M24 domain-containing protein</fullName>
    </submittedName>
</protein>
<dbReference type="SUPFAM" id="SSF55920">
    <property type="entry name" value="Creatinase/aminopeptidase"/>
    <property type="match status" value="1"/>
</dbReference>
<keyword evidence="2 5" id="KW-0645">Protease</keyword>
<evidence type="ECO:0000259" key="6">
    <source>
        <dbReference type="Pfam" id="PF00557"/>
    </source>
</evidence>
<dbReference type="InterPro" id="IPR000994">
    <property type="entry name" value="Pept_M24"/>
</dbReference>
<feature type="domain" description="Peptidase M24" evidence="6">
    <location>
        <begin position="7"/>
        <end position="279"/>
    </location>
</feature>
<dbReference type="InterPro" id="IPR001714">
    <property type="entry name" value="Pept_M24_MAP"/>
</dbReference>
<feature type="binding site" evidence="5">
    <location>
        <position position="101"/>
    </location>
    <ligand>
        <name>a divalent metal cation</name>
        <dbReference type="ChEBI" id="CHEBI:60240"/>
        <label>1</label>
    </ligand>
</feature>
<evidence type="ECO:0000256" key="3">
    <source>
        <dbReference type="ARBA" id="ARBA00022723"/>
    </source>
</evidence>
<evidence type="ECO:0000256" key="5">
    <source>
        <dbReference type="HAMAP-Rule" id="MF_03174"/>
    </source>
</evidence>
<organism evidence="7">
    <name type="scientific">Schistocephalus solidus</name>
    <name type="common">Tapeworm</name>
    <dbReference type="NCBI Taxonomy" id="70667"/>
    <lineage>
        <taxon>Eukaryota</taxon>
        <taxon>Metazoa</taxon>
        <taxon>Spiralia</taxon>
        <taxon>Lophotrochozoa</taxon>
        <taxon>Platyhelminthes</taxon>
        <taxon>Cestoda</taxon>
        <taxon>Eucestoda</taxon>
        <taxon>Diphyllobothriidea</taxon>
        <taxon>Diphyllobothriidae</taxon>
        <taxon>Schistocephalus</taxon>
    </lineage>
</organism>
<dbReference type="CDD" id="cd01086">
    <property type="entry name" value="MetAP1"/>
    <property type="match status" value="1"/>
</dbReference>
<dbReference type="Pfam" id="PF00557">
    <property type="entry name" value="Peptidase_M24"/>
    <property type="match status" value="1"/>
</dbReference>
<evidence type="ECO:0000313" key="7">
    <source>
        <dbReference type="WBParaSite" id="SSLN_0000615101-mRNA-1"/>
    </source>
</evidence>
<dbReference type="WBParaSite" id="SSLN_0000615101-mRNA-1">
    <property type="protein sequence ID" value="SSLN_0000615101-mRNA-1"/>
    <property type="gene ID" value="SSLN_0000615101"/>
</dbReference>
<evidence type="ECO:0000256" key="4">
    <source>
        <dbReference type="ARBA" id="ARBA00022801"/>
    </source>
</evidence>
<keyword evidence="3 5" id="KW-0479">Metal-binding</keyword>
<dbReference type="InterPro" id="IPR036005">
    <property type="entry name" value="Creatinase/aminopeptidase-like"/>
</dbReference>
<evidence type="ECO:0000256" key="2">
    <source>
        <dbReference type="ARBA" id="ARBA00022670"/>
    </source>
</evidence>
<dbReference type="GO" id="GO:0070006">
    <property type="term" value="F:metalloaminopeptidase activity"/>
    <property type="evidence" value="ECO:0007669"/>
    <property type="project" value="UniProtKB-UniRule"/>
</dbReference>
<dbReference type="PROSITE" id="PS00680">
    <property type="entry name" value="MAP_1"/>
    <property type="match status" value="1"/>
</dbReference>
<dbReference type="PANTHER" id="PTHR43330:SF7">
    <property type="entry name" value="METHIONINE AMINOPEPTIDASE 1"/>
    <property type="match status" value="1"/>
</dbReference>
<dbReference type="GO" id="GO:0006508">
    <property type="term" value="P:proteolysis"/>
    <property type="evidence" value="ECO:0007669"/>
    <property type="project" value="UniProtKB-KW"/>
</dbReference>